<keyword evidence="1" id="KW-0484">Methanogenesis</keyword>
<proteinExistence type="predicted"/>
<sequence length="156" mass="17257">MSEAEFPQCRIVTERLLKPETVEKILNKLVAIEGIRRIVINGPSIPQLVPYGPARGLPNPHSGRVRIVVGGTDVDLRVQVGTILLELETRDIVPRIDEACREVFVNFTYGLKEGKFMRSTPTQTDYAKYGPGADEMMIGIVDPKNKTGPTLIQGTK</sequence>
<dbReference type="NCBIfam" id="TIGR03260">
    <property type="entry name" value="met_CoM_red_D"/>
    <property type="match status" value="1"/>
</dbReference>
<dbReference type="Proteomes" id="UP000245657">
    <property type="component" value="Unassembled WGS sequence"/>
</dbReference>
<evidence type="ECO:0000313" key="3">
    <source>
        <dbReference type="Proteomes" id="UP000245657"/>
    </source>
</evidence>
<protein>
    <submittedName>
        <fullName evidence="2">Methyl-coenzyme M reductase operon protein D</fullName>
    </submittedName>
</protein>
<comment type="caution">
    <text evidence="2">The sequence shown here is derived from an EMBL/GenBank/DDBJ whole genome shotgun (WGS) entry which is preliminary data.</text>
</comment>
<dbReference type="PIRSF" id="PIRSF005636">
    <property type="entry name" value="McrD"/>
    <property type="match status" value="1"/>
</dbReference>
<accession>A0A2V2MWE9</accession>
<gene>
    <name evidence="2" type="primary">mcrD</name>
    <name evidence="2" type="ORF">DK846_17100</name>
</gene>
<dbReference type="EMBL" id="QGMY01000019">
    <property type="protein sequence ID" value="PWR69736.1"/>
    <property type="molecule type" value="Genomic_DNA"/>
</dbReference>
<organism evidence="2 3">
    <name type="scientific">Methanospirillum lacunae</name>
    <dbReference type="NCBI Taxonomy" id="668570"/>
    <lineage>
        <taxon>Archaea</taxon>
        <taxon>Methanobacteriati</taxon>
        <taxon>Methanobacteriota</taxon>
        <taxon>Stenosarchaea group</taxon>
        <taxon>Methanomicrobia</taxon>
        <taxon>Methanomicrobiales</taxon>
        <taxon>Methanospirillaceae</taxon>
        <taxon>Methanospirillum</taxon>
    </lineage>
</organism>
<dbReference type="RefSeq" id="WP_109970217.1">
    <property type="nucleotide sequence ID" value="NZ_CP176093.1"/>
</dbReference>
<dbReference type="OrthoDB" id="109281at2157"/>
<keyword evidence="3" id="KW-1185">Reference proteome</keyword>
<evidence type="ECO:0000313" key="2">
    <source>
        <dbReference type="EMBL" id="PWR69736.1"/>
    </source>
</evidence>
<dbReference type="Pfam" id="PF02505">
    <property type="entry name" value="MCR_D"/>
    <property type="match status" value="1"/>
</dbReference>
<dbReference type="AlphaFoldDB" id="A0A2V2MWE9"/>
<dbReference type="InterPro" id="IPR003901">
    <property type="entry name" value="Me_CoM_Rdtase_D"/>
</dbReference>
<dbReference type="GO" id="GO:0015948">
    <property type="term" value="P:methanogenesis"/>
    <property type="evidence" value="ECO:0007669"/>
    <property type="project" value="UniProtKB-KW"/>
</dbReference>
<reference evidence="2 3" key="1">
    <citation type="submission" date="2018-05" db="EMBL/GenBank/DDBJ databases">
        <title>Draft genome of Methanospirillum lacunae Ki8-1.</title>
        <authorList>
            <person name="Dueholm M.S."/>
            <person name="Nielsen P.H."/>
            <person name="Bakmann L.F."/>
            <person name="Otzen D.E."/>
        </authorList>
    </citation>
    <scope>NUCLEOTIDE SEQUENCE [LARGE SCALE GENOMIC DNA]</scope>
    <source>
        <strain evidence="2 3">Ki8-1</strain>
    </source>
</reference>
<dbReference type="GeneID" id="97547166"/>
<evidence type="ECO:0000256" key="1">
    <source>
        <dbReference type="ARBA" id="ARBA00022994"/>
    </source>
</evidence>
<name>A0A2V2MWE9_9EURY</name>